<dbReference type="VEuPathDB" id="GiardiaDB:SS50377_23442"/>
<dbReference type="GO" id="GO:0005783">
    <property type="term" value="C:endoplasmic reticulum"/>
    <property type="evidence" value="ECO:0007669"/>
    <property type="project" value="TreeGrafter"/>
</dbReference>
<dbReference type="InterPro" id="IPR039859">
    <property type="entry name" value="PFA4/ZDH16/20/ERF2-like"/>
</dbReference>
<keyword evidence="3 7" id="KW-0812">Transmembrane</keyword>
<feature type="domain" description="Palmitoyltransferase DHHC" evidence="8">
    <location>
        <begin position="198"/>
        <end position="328"/>
    </location>
</feature>
<dbReference type="EMBL" id="AUWU02000004">
    <property type="protein sequence ID" value="KAH0573508.1"/>
    <property type="molecule type" value="Genomic_DNA"/>
</dbReference>
<dbReference type="GO" id="GO:0019706">
    <property type="term" value="F:protein-cysteine S-palmitoyltransferase activity"/>
    <property type="evidence" value="ECO:0007669"/>
    <property type="project" value="UniProtKB-EC"/>
</dbReference>
<dbReference type="GO" id="GO:0016020">
    <property type="term" value="C:membrane"/>
    <property type="evidence" value="ECO:0007669"/>
    <property type="project" value="UniProtKB-SubCell"/>
</dbReference>
<accession>V6LZD9</accession>
<evidence type="ECO:0000313" key="11">
    <source>
        <dbReference type="Proteomes" id="UP000018208"/>
    </source>
</evidence>
<evidence type="ECO:0000256" key="7">
    <source>
        <dbReference type="RuleBase" id="RU079119"/>
    </source>
</evidence>
<feature type="transmembrane region" description="Helical" evidence="7">
    <location>
        <begin position="20"/>
        <end position="38"/>
    </location>
</feature>
<dbReference type="PANTHER" id="PTHR22883">
    <property type="entry name" value="ZINC FINGER DHHC DOMAIN CONTAINING PROTEIN"/>
    <property type="match status" value="1"/>
</dbReference>
<dbReference type="AlphaFoldDB" id="V6LZD9"/>
<reference evidence="9 10" key="1">
    <citation type="journal article" date="2014" name="PLoS Genet.">
        <title>The Genome of Spironucleus salmonicida Highlights a Fish Pathogen Adapted to Fluctuating Environments.</title>
        <authorList>
            <person name="Xu F."/>
            <person name="Jerlstrom-Hultqvist J."/>
            <person name="Einarsson E."/>
            <person name="Astvaldsson A."/>
            <person name="Svard S.G."/>
            <person name="Andersson J.O."/>
        </authorList>
    </citation>
    <scope>NUCLEOTIDE SEQUENCE</scope>
    <source>
        <strain evidence="10">ATCC 50377</strain>
    </source>
</reference>
<dbReference type="PANTHER" id="PTHR22883:SF127">
    <property type="entry name" value="ZDHHC-TYPE PALMITOYLTRANSFERASE 3-RELATED"/>
    <property type="match status" value="1"/>
</dbReference>
<dbReference type="Proteomes" id="UP000018208">
    <property type="component" value="Unassembled WGS sequence"/>
</dbReference>
<dbReference type="EC" id="2.3.1.225" evidence="7"/>
<dbReference type="GO" id="GO:0006612">
    <property type="term" value="P:protein targeting to membrane"/>
    <property type="evidence" value="ECO:0007669"/>
    <property type="project" value="TreeGrafter"/>
</dbReference>
<evidence type="ECO:0000256" key="4">
    <source>
        <dbReference type="ARBA" id="ARBA00022989"/>
    </source>
</evidence>
<protein>
    <recommendedName>
        <fullName evidence="7">Palmitoyltransferase</fullName>
        <ecNumber evidence="7">2.3.1.225</ecNumber>
    </recommendedName>
</protein>
<organism evidence="9">
    <name type="scientific">Spironucleus salmonicida</name>
    <dbReference type="NCBI Taxonomy" id="348837"/>
    <lineage>
        <taxon>Eukaryota</taxon>
        <taxon>Metamonada</taxon>
        <taxon>Diplomonadida</taxon>
        <taxon>Hexamitidae</taxon>
        <taxon>Hexamitinae</taxon>
        <taxon>Spironucleus</taxon>
    </lineage>
</organism>
<reference evidence="10" key="2">
    <citation type="submission" date="2020-12" db="EMBL/GenBank/DDBJ databases">
        <title>New Spironucleus salmonicida genome in near-complete chromosomes.</title>
        <authorList>
            <person name="Xu F."/>
            <person name="Kurt Z."/>
            <person name="Jimenez-Gonzalez A."/>
            <person name="Astvaldsson A."/>
            <person name="Andersson J.O."/>
            <person name="Svard S.G."/>
        </authorList>
    </citation>
    <scope>NUCLEOTIDE SEQUENCE</scope>
    <source>
        <strain evidence="10">ATCC 50377</strain>
    </source>
</reference>
<evidence type="ECO:0000313" key="10">
    <source>
        <dbReference type="EMBL" id="KAH0573508.1"/>
    </source>
</evidence>
<feature type="transmembrane region" description="Helical" evidence="7">
    <location>
        <begin position="58"/>
        <end position="81"/>
    </location>
</feature>
<evidence type="ECO:0000313" key="9">
    <source>
        <dbReference type="EMBL" id="EST46179.1"/>
    </source>
</evidence>
<dbReference type="OrthoDB" id="10254023at2759"/>
<dbReference type="Pfam" id="PF01529">
    <property type="entry name" value="DHHC"/>
    <property type="match status" value="1"/>
</dbReference>
<comment type="similarity">
    <text evidence="7">Belongs to the DHHC palmitoyltransferase family.</text>
</comment>
<evidence type="ECO:0000256" key="3">
    <source>
        <dbReference type="ARBA" id="ARBA00022692"/>
    </source>
</evidence>
<keyword evidence="6 7" id="KW-0012">Acyltransferase</keyword>
<keyword evidence="2 7" id="KW-0808">Transferase</keyword>
<evidence type="ECO:0000256" key="1">
    <source>
        <dbReference type="ARBA" id="ARBA00004141"/>
    </source>
</evidence>
<dbReference type="PROSITE" id="PS50216">
    <property type="entry name" value="DHHC"/>
    <property type="match status" value="1"/>
</dbReference>
<comment type="domain">
    <text evidence="7">The DHHC domain is required for palmitoyltransferase activity.</text>
</comment>
<keyword evidence="5 7" id="KW-0472">Membrane</keyword>
<dbReference type="GO" id="GO:0005794">
    <property type="term" value="C:Golgi apparatus"/>
    <property type="evidence" value="ECO:0007669"/>
    <property type="project" value="TreeGrafter"/>
</dbReference>
<keyword evidence="4 7" id="KW-1133">Transmembrane helix</keyword>
<comment type="catalytic activity">
    <reaction evidence="7">
        <text>L-cysteinyl-[protein] + hexadecanoyl-CoA = S-hexadecanoyl-L-cysteinyl-[protein] + CoA</text>
        <dbReference type="Rhea" id="RHEA:36683"/>
        <dbReference type="Rhea" id="RHEA-COMP:10131"/>
        <dbReference type="Rhea" id="RHEA-COMP:11032"/>
        <dbReference type="ChEBI" id="CHEBI:29950"/>
        <dbReference type="ChEBI" id="CHEBI:57287"/>
        <dbReference type="ChEBI" id="CHEBI:57379"/>
        <dbReference type="ChEBI" id="CHEBI:74151"/>
        <dbReference type="EC" id="2.3.1.225"/>
    </reaction>
</comment>
<evidence type="ECO:0000259" key="8">
    <source>
        <dbReference type="Pfam" id="PF01529"/>
    </source>
</evidence>
<feature type="transmembrane region" description="Helical" evidence="7">
    <location>
        <begin position="93"/>
        <end position="117"/>
    </location>
</feature>
<gene>
    <name evidence="9" type="ORF">SS50377_13774</name>
    <name evidence="10" type="ORF">SS50377_23442</name>
</gene>
<dbReference type="EMBL" id="KI546083">
    <property type="protein sequence ID" value="EST46179.1"/>
    <property type="molecule type" value="Genomic_DNA"/>
</dbReference>
<comment type="subcellular location">
    <subcellularLocation>
        <location evidence="1">Membrane</location>
        <topology evidence="1">Multi-pass membrane protein</topology>
    </subcellularLocation>
</comment>
<dbReference type="InterPro" id="IPR001594">
    <property type="entry name" value="Palmitoyltrfase_DHHC"/>
</dbReference>
<feature type="transmembrane region" description="Helical" evidence="7">
    <location>
        <begin position="287"/>
        <end position="307"/>
    </location>
</feature>
<keyword evidence="11" id="KW-1185">Reference proteome</keyword>
<sequence length="515" mass="58439">MTINKQQIISLKMSKMEKYAISAVSLLFVTTPNIMKLGNLHIFLNGQIVIGAKFQQAIYSMIGLLSPVLISIFSWAFLYNIQDASNIFIYRGACEAFITITCILCVFALFSVFITAFTDPGIIPGKELLESFTATLNEKIQSKSNTIRALPQTQKDLKISSNCQSQLPSESSMTLTILSSLHKPETPLKFQLKGYSFNSKYCSTCRFYRPLRATHASISNVCIQRYDHFCAWIGTDVALHNHGLFYLMLFIVFIQLSVMILINLTIIIYSIQAFVNIDVIPANLKGLGIFGMIMMLTLLGGAGYIIFSLCQLMQYHVNLLKTGTLTKEDSGVNNAQVSGPFSYFNLWLNFKLCFKGLTQKRLLKNAIIQQNYIINLVEKNPYIVNLDSLGRILLMNGYQQFMSTNIALSEEDQVKAQSFKHFYDESQQKNQLINNQLTYLQILTIRDGVEFGLLRSRDQVIQTKEDFDSIKDTRPDLFVEKESKRDMLSLVKVCQKKIKDNGRVDQKQEIAVAQI</sequence>
<name>V6LZD9_9EUKA</name>
<evidence type="ECO:0000256" key="2">
    <source>
        <dbReference type="ARBA" id="ARBA00022679"/>
    </source>
</evidence>
<evidence type="ECO:0000256" key="6">
    <source>
        <dbReference type="ARBA" id="ARBA00023315"/>
    </source>
</evidence>
<proteinExistence type="inferred from homology"/>
<evidence type="ECO:0000256" key="5">
    <source>
        <dbReference type="ARBA" id="ARBA00023136"/>
    </source>
</evidence>
<feature type="transmembrane region" description="Helical" evidence="7">
    <location>
        <begin position="244"/>
        <end position="275"/>
    </location>
</feature>